<feature type="region of interest" description="Disordered" evidence="1">
    <location>
        <begin position="270"/>
        <end position="289"/>
    </location>
</feature>
<feature type="region of interest" description="Disordered" evidence="1">
    <location>
        <begin position="1"/>
        <end position="30"/>
    </location>
</feature>
<dbReference type="GeneID" id="54629108"/>
<reference evidence="2" key="3">
    <citation type="submission" date="2025-07" db="EMBL/GenBank/DDBJ databases">
        <authorList>
            <consortium name="NCBI Genome Project"/>
        </authorList>
    </citation>
    <scope>NUCLEOTIDE SEQUENCE</scope>
    <source>
        <strain evidence="2">CBS432</strain>
    </source>
</reference>
<organism evidence="2">
    <name type="scientific">Saccharomyces paradoxus</name>
    <name type="common">Yeast</name>
    <name type="synonym">Saccharomyces douglasii</name>
    <dbReference type="NCBI Taxonomy" id="27291"/>
    <lineage>
        <taxon>Eukaryota</taxon>
        <taxon>Fungi</taxon>
        <taxon>Dikarya</taxon>
        <taxon>Ascomycota</taxon>
        <taxon>Saccharomycotina</taxon>
        <taxon>Saccharomycetes</taxon>
        <taxon>Saccharomycetales</taxon>
        <taxon>Saccharomycetaceae</taxon>
        <taxon>Saccharomyces</taxon>
    </lineage>
</organism>
<dbReference type="OrthoDB" id="3981301at2759"/>
<feature type="compositionally biased region" description="Polar residues" evidence="1">
    <location>
        <begin position="534"/>
        <end position="549"/>
    </location>
</feature>
<name>A0A8B8UMA8_SACPA</name>
<dbReference type="VEuPathDB" id="FungiDB:SPAR_C00170"/>
<dbReference type="RefSeq" id="XP_033764904.1">
    <property type="nucleotide sequence ID" value="XM_033909013.1"/>
</dbReference>
<gene>
    <name evidence="2" type="primary">LRE1</name>
    <name evidence="2" type="ORF">SPAR_C00170</name>
</gene>
<protein>
    <submittedName>
        <fullName evidence="2">Lre1p</fullName>
    </submittedName>
</protein>
<proteinExistence type="predicted"/>
<accession>A0A8B8UMA8</accession>
<reference evidence="2" key="1">
    <citation type="journal article" date="2017" name="Nat. Genet.">
        <title>Contrasting evolutionary genome dynamics between domesticated and wild yeasts.</title>
        <authorList>
            <person name="Yue J.X."/>
            <person name="Li J."/>
            <person name="Aigrain L."/>
            <person name="Hallin J."/>
            <person name="Persson K."/>
            <person name="Oliver K."/>
            <person name="Bergstrom A."/>
            <person name="Coupland P."/>
            <person name="Warringer J."/>
            <person name="Lagomarsino M.C."/>
            <person name="Fischer G."/>
            <person name="Durbin R."/>
            <person name="Liti G."/>
        </authorList>
    </citation>
    <scope>NUCLEOTIDE SEQUENCE</scope>
    <source>
        <strain evidence="2">CBS432</strain>
    </source>
</reference>
<feature type="region of interest" description="Disordered" evidence="1">
    <location>
        <begin position="145"/>
        <end position="193"/>
    </location>
</feature>
<dbReference type="KEGG" id="spao:SPAR_C00170"/>
<evidence type="ECO:0000256" key="1">
    <source>
        <dbReference type="SAM" id="MobiDB-lite"/>
    </source>
</evidence>
<feature type="region of interest" description="Disordered" evidence="1">
    <location>
        <begin position="358"/>
        <end position="381"/>
    </location>
</feature>
<reference evidence="2" key="4">
    <citation type="submission" date="2025-08" db="UniProtKB">
        <authorList>
            <consortium name="RefSeq"/>
        </authorList>
    </citation>
    <scope>IDENTIFICATION</scope>
    <source>
        <strain evidence="2">CBS432</strain>
    </source>
</reference>
<sequence length="588" mass="65243">MPNTHTQHVQISEPNPVNTLSTPSKRGHRHRRSLAISGDFDFLNQPAAIVNLPPPQAAENCPATAPTFVSNTLSPIRYNKFPCKTNEDAGTLDLPEPRFYPLSPKNNLQTPSPRFFISEEPSFSSPVKGVPDAIINLDDALKTKPRSFKSHRRSESAPPDLEVMVGKGDCTASSNSMIKEEEDSLIESETKNEPYQQELPTALLSPLRPSLCVSEQAIDVDDSVLNGSPTHHNHGMQNPNARNSNTFNSLKIKGQKQRYYHYTKQLPLTAGCDSQSPKEQKSAAPATINQAMTPSSLAYTPSKLASTPATPVSYYDSNAGINLEDDNYPLKDTPRYAKDNFPKKCGNSQLNRVLDTDKRHDFSGEARRRRSGSPISHMQHRNLIDNMKGRRNSNTINSIFNYKSQHYEMPYDDMMKNENNNAQSMPFSINGADNESSIGGVTLKEDHAPFQHSPVKSCTPDGKEGINRLKSNDSNEYSTFEGQIRTDSQLSKDILMGEPGDMVDLSSFVTTLRKASNETGDLAFNLSQDDKNDTNNAPKAIHTNNSAAESNESWCISDSALGKQAQDGEVRRKRKSKLGLFRHIFSRK</sequence>
<feature type="compositionally biased region" description="Polar residues" evidence="1">
    <location>
        <begin position="1"/>
        <end position="24"/>
    </location>
</feature>
<feature type="region of interest" description="Disordered" evidence="1">
    <location>
        <begin position="528"/>
        <end position="549"/>
    </location>
</feature>
<feature type="region of interest" description="Disordered" evidence="1">
    <location>
        <begin position="226"/>
        <end position="247"/>
    </location>
</feature>
<evidence type="ECO:0000313" key="2">
    <source>
        <dbReference type="RefSeq" id="XP_033764904.1"/>
    </source>
</evidence>
<reference evidence="2" key="2">
    <citation type="submission" date="2020-01" db="EMBL/GenBank/DDBJ databases">
        <title>Population-level Yeast Reference Genomes.</title>
        <authorList>
            <person name="Yue J.-X."/>
        </authorList>
    </citation>
    <scope>NUCLEOTIDE SEQUENCE</scope>
    <source>
        <strain evidence="2">CBS432</strain>
    </source>
</reference>
<dbReference type="AlphaFoldDB" id="A0A8B8UMA8"/>